<dbReference type="AlphaFoldDB" id="A0A382D718"/>
<dbReference type="PANTHER" id="PTHR43842:SF2">
    <property type="entry name" value="PROPIONYL-COA CARBOXYLASE BETA CHAIN, MITOCHONDRIAL"/>
    <property type="match status" value="1"/>
</dbReference>
<dbReference type="InterPro" id="IPR011763">
    <property type="entry name" value="COA_CT_C"/>
</dbReference>
<dbReference type="Gene3D" id="3.90.226.10">
    <property type="entry name" value="2-enoyl-CoA Hydratase, Chain A, domain 1"/>
    <property type="match status" value="2"/>
</dbReference>
<proteinExistence type="predicted"/>
<organism evidence="2">
    <name type="scientific">marine metagenome</name>
    <dbReference type="NCBI Taxonomy" id="408172"/>
    <lineage>
        <taxon>unclassified sequences</taxon>
        <taxon>metagenomes</taxon>
        <taxon>ecological metagenomes</taxon>
    </lineage>
</organism>
<evidence type="ECO:0000259" key="1">
    <source>
        <dbReference type="PROSITE" id="PS50989"/>
    </source>
</evidence>
<accession>A0A382D718</accession>
<gene>
    <name evidence="2" type="ORF">METZ01_LOCUS187092</name>
</gene>
<dbReference type="SUPFAM" id="SSF52096">
    <property type="entry name" value="ClpP/crotonase"/>
    <property type="match status" value="1"/>
</dbReference>
<dbReference type="GO" id="GO:0004658">
    <property type="term" value="F:propionyl-CoA carboxylase activity"/>
    <property type="evidence" value="ECO:0007669"/>
    <property type="project" value="TreeGrafter"/>
</dbReference>
<dbReference type="PANTHER" id="PTHR43842">
    <property type="entry name" value="PROPIONYL-COA CARBOXYLASE BETA CHAIN"/>
    <property type="match status" value="1"/>
</dbReference>
<dbReference type="InterPro" id="IPR029045">
    <property type="entry name" value="ClpP/crotonase-like_dom_sf"/>
</dbReference>
<reference evidence="2" key="1">
    <citation type="submission" date="2018-05" db="EMBL/GenBank/DDBJ databases">
        <authorList>
            <person name="Lanie J.A."/>
            <person name="Ng W.-L."/>
            <person name="Kazmierczak K.M."/>
            <person name="Andrzejewski T.M."/>
            <person name="Davidsen T.M."/>
            <person name="Wayne K.J."/>
            <person name="Tettelin H."/>
            <person name="Glass J.I."/>
            <person name="Rusch D."/>
            <person name="Podicherti R."/>
            <person name="Tsui H.-C.T."/>
            <person name="Winkler M.E."/>
        </authorList>
    </citation>
    <scope>NUCLEOTIDE SEQUENCE</scope>
</reference>
<feature type="domain" description="CoA carboxyltransferase C-terminal" evidence="1">
    <location>
        <begin position="56"/>
        <end position="288"/>
    </location>
</feature>
<evidence type="ECO:0000313" key="2">
    <source>
        <dbReference type="EMBL" id="SVB34238.1"/>
    </source>
</evidence>
<dbReference type="Pfam" id="PF01039">
    <property type="entry name" value="Carboxyl_trans"/>
    <property type="match status" value="1"/>
</dbReference>
<feature type="non-terminal residue" evidence="2">
    <location>
        <position position="1"/>
    </location>
</feature>
<sequence>EELGGAAAHAIRSGVAQFVYETEEECIAEVRRLLGFLPGNNLDDGPLVVTGDGVGQADPDLASLVPDDANRPYDVRDIIYRVVDDEEFMEVHQSFAPNIVVGFGRMDSRTVGIVGNQPQHLAGVLDIDASNKAARFVRFCDCFNIPLVTLVDVPGFMPGVDQEYGGIIRHGAKLIYAYAEATVPKVCVIMRKAYGGAYIVMSSKHLRSDVNLVWPSAEIAVMGAEGAVNIIYRGEISGSGDPDQTRKELVADYQEKFTNPFVAANRGFVDDVIDPAETRPRLIRALEMLQNKQDTLPAKKHGNIPL</sequence>
<dbReference type="PROSITE" id="PS50989">
    <property type="entry name" value="COA_CT_CTER"/>
    <property type="match status" value="1"/>
</dbReference>
<dbReference type="InterPro" id="IPR051047">
    <property type="entry name" value="AccD/PCCB"/>
</dbReference>
<dbReference type="InterPro" id="IPR034733">
    <property type="entry name" value="AcCoA_carboxyl_beta"/>
</dbReference>
<dbReference type="FunFam" id="3.90.226.10:FF:000017">
    <property type="entry name" value="Propionyl-CoA carboxylase subunit beta 5"/>
    <property type="match status" value="1"/>
</dbReference>
<protein>
    <recommendedName>
        <fullName evidence="1">CoA carboxyltransferase C-terminal domain-containing protein</fullName>
    </recommendedName>
</protein>
<name>A0A382D718_9ZZZZ</name>
<dbReference type="EMBL" id="UINC01037956">
    <property type="protein sequence ID" value="SVB34238.1"/>
    <property type="molecule type" value="Genomic_DNA"/>
</dbReference>